<gene>
    <name evidence="1" type="ORF">SAMN02745126_03981</name>
</gene>
<dbReference type="AlphaFoldDB" id="A0A1T4RNF1"/>
<keyword evidence="2" id="KW-1185">Reference proteome</keyword>
<sequence>MPITSRLDRDLLHSLPTIKAARATINILDRIQFLSPEEQIAGACAAFMLICEGYKFPAQDAFAATKNMMAHHDDRGRSEFDAARSYLDADVFRTKPNT</sequence>
<evidence type="ECO:0000313" key="1">
    <source>
        <dbReference type="EMBL" id="SKA17514.1"/>
    </source>
</evidence>
<dbReference type="Proteomes" id="UP000190092">
    <property type="component" value="Unassembled WGS sequence"/>
</dbReference>
<dbReference type="STRING" id="225324.SAMN02745126_03981"/>
<evidence type="ECO:0000313" key="2">
    <source>
        <dbReference type="Proteomes" id="UP000190092"/>
    </source>
</evidence>
<organism evidence="1 2">
    <name type="scientific">Enhydrobacter aerosaccus</name>
    <dbReference type="NCBI Taxonomy" id="225324"/>
    <lineage>
        <taxon>Bacteria</taxon>
        <taxon>Pseudomonadati</taxon>
        <taxon>Pseudomonadota</taxon>
        <taxon>Alphaproteobacteria</taxon>
        <taxon>Hyphomicrobiales</taxon>
        <taxon>Enhydrobacter</taxon>
    </lineage>
</organism>
<proteinExistence type="predicted"/>
<name>A0A1T4RNF1_9HYPH</name>
<dbReference type="OrthoDB" id="8086158at2"/>
<accession>A0A1T4RNF1</accession>
<dbReference type="EMBL" id="FUWJ01000005">
    <property type="protein sequence ID" value="SKA17514.1"/>
    <property type="molecule type" value="Genomic_DNA"/>
</dbReference>
<protein>
    <submittedName>
        <fullName evidence="1">Uncharacterized protein</fullName>
    </submittedName>
</protein>
<dbReference type="RefSeq" id="WP_085935651.1">
    <property type="nucleotide sequence ID" value="NZ_FUWJ01000005.1"/>
</dbReference>
<reference evidence="2" key="1">
    <citation type="submission" date="2017-02" db="EMBL/GenBank/DDBJ databases">
        <authorList>
            <person name="Varghese N."/>
            <person name="Submissions S."/>
        </authorList>
    </citation>
    <scope>NUCLEOTIDE SEQUENCE [LARGE SCALE GENOMIC DNA]</scope>
    <source>
        <strain evidence="2">ATCC 27094</strain>
    </source>
</reference>